<organism evidence="1">
    <name type="scientific">Tanacetum cinerariifolium</name>
    <name type="common">Dalmatian daisy</name>
    <name type="synonym">Chrysanthemum cinerariifolium</name>
    <dbReference type="NCBI Taxonomy" id="118510"/>
    <lineage>
        <taxon>Eukaryota</taxon>
        <taxon>Viridiplantae</taxon>
        <taxon>Streptophyta</taxon>
        <taxon>Embryophyta</taxon>
        <taxon>Tracheophyta</taxon>
        <taxon>Spermatophyta</taxon>
        <taxon>Magnoliopsida</taxon>
        <taxon>eudicotyledons</taxon>
        <taxon>Gunneridae</taxon>
        <taxon>Pentapetalae</taxon>
        <taxon>asterids</taxon>
        <taxon>campanulids</taxon>
        <taxon>Asterales</taxon>
        <taxon>Asteraceae</taxon>
        <taxon>Asteroideae</taxon>
        <taxon>Anthemideae</taxon>
        <taxon>Anthemidinae</taxon>
        <taxon>Tanacetum</taxon>
    </lineage>
</organism>
<evidence type="ECO:0000313" key="1">
    <source>
        <dbReference type="EMBL" id="GEU49214.1"/>
    </source>
</evidence>
<dbReference type="EMBL" id="BKCJ010002533">
    <property type="protein sequence ID" value="GEU49214.1"/>
    <property type="molecule type" value="Genomic_DNA"/>
</dbReference>
<proteinExistence type="predicted"/>
<protein>
    <submittedName>
        <fullName evidence="1">Uncharacterized protein</fullName>
    </submittedName>
</protein>
<gene>
    <name evidence="1" type="ORF">Tci_021192</name>
</gene>
<reference evidence="1" key="1">
    <citation type="journal article" date="2019" name="Sci. Rep.">
        <title>Draft genome of Tanacetum cinerariifolium, the natural source of mosquito coil.</title>
        <authorList>
            <person name="Yamashiro T."/>
            <person name="Shiraishi A."/>
            <person name="Satake H."/>
            <person name="Nakayama K."/>
        </authorList>
    </citation>
    <scope>NUCLEOTIDE SEQUENCE</scope>
</reference>
<name>A0A6L2KMX8_TANCI</name>
<sequence>MFQLHPRIYRIHRTNLANNGSVSRTDQLSGIYLNFKGRNLLYRRSTYGDNEHEGLFGLGLETAFGKHLEKIHVTWTLFAKKRDKITTLHEDDQDMAYNA</sequence>
<dbReference type="AlphaFoldDB" id="A0A6L2KMX8"/>
<accession>A0A6L2KMX8</accession>
<comment type="caution">
    <text evidence="1">The sequence shown here is derived from an EMBL/GenBank/DDBJ whole genome shotgun (WGS) entry which is preliminary data.</text>
</comment>